<keyword evidence="2" id="KW-1185">Reference proteome</keyword>
<dbReference type="Proteomes" id="UP001149954">
    <property type="component" value="Unassembled WGS sequence"/>
</dbReference>
<dbReference type="AlphaFoldDB" id="A0A9X0C175"/>
<evidence type="ECO:0000313" key="1">
    <source>
        <dbReference type="EMBL" id="KAJ5494227.1"/>
    </source>
</evidence>
<evidence type="ECO:0000313" key="2">
    <source>
        <dbReference type="Proteomes" id="UP001149954"/>
    </source>
</evidence>
<protein>
    <submittedName>
        <fullName evidence="1">Uncharacterized protein</fullName>
    </submittedName>
</protein>
<proteinExistence type="predicted"/>
<reference evidence="1" key="1">
    <citation type="submission" date="2022-12" db="EMBL/GenBank/DDBJ databases">
        <authorList>
            <person name="Petersen C."/>
        </authorList>
    </citation>
    <scope>NUCLEOTIDE SEQUENCE</scope>
    <source>
        <strain evidence="1">IBT 29495</strain>
    </source>
</reference>
<dbReference type="EMBL" id="JAPWDS010000006">
    <property type="protein sequence ID" value="KAJ5494227.1"/>
    <property type="molecule type" value="Genomic_DNA"/>
</dbReference>
<name>A0A9X0C175_9EURO</name>
<accession>A0A9X0C175</accession>
<gene>
    <name evidence="1" type="ORF">N7463_010314</name>
</gene>
<sequence>MATSPLVVHWGRPDDADSQSDTLGGGMLHIELQVPIADALWEAPKPALRQNVSLKLDSRRVTM</sequence>
<comment type="caution">
    <text evidence="1">The sequence shown here is derived from an EMBL/GenBank/DDBJ whole genome shotgun (WGS) entry which is preliminary data.</text>
</comment>
<reference evidence="1" key="2">
    <citation type="journal article" date="2023" name="IMA Fungus">
        <title>Comparative genomic study of the Penicillium genus elucidates a diverse pangenome and 15 lateral gene transfer events.</title>
        <authorList>
            <person name="Petersen C."/>
            <person name="Sorensen T."/>
            <person name="Nielsen M.R."/>
            <person name="Sondergaard T.E."/>
            <person name="Sorensen J.L."/>
            <person name="Fitzpatrick D.A."/>
            <person name="Frisvad J.C."/>
            <person name="Nielsen K.L."/>
        </authorList>
    </citation>
    <scope>NUCLEOTIDE SEQUENCE</scope>
    <source>
        <strain evidence="1">IBT 29495</strain>
    </source>
</reference>
<organism evidence="1 2">
    <name type="scientific">Penicillium fimorum</name>
    <dbReference type="NCBI Taxonomy" id="1882269"/>
    <lineage>
        <taxon>Eukaryota</taxon>
        <taxon>Fungi</taxon>
        <taxon>Dikarya</taxon>
        <taxon>Ascomycota</taxon>
        <taxon>Pezizomycotina</taxon>
        <taxon>Eurotiomycetes</taxon>
        <taxon>Eurotiomycetidae</taxon>
        <taxon>Eurotiales</taxon>
        <taxon>Aspergillaceae</taxon>
        <taxon>Penicillium</taxon>
    </lineage>
</organism>